<feature type="domain" description="Flagellin C-terminal" evidence="7">
    <location>
        <begin position="196"/>
        <end position="280"/>
    </location>
</feature>
<dbReference type="InterPro" id="IPR046358">
    <property type="entry name" value="Flagellin_C"/>
</dbReference>
<dbReference type="InterPro" id="IPR001029">
    <property type="entry name" value="Flagellin_N"/>
</dbReference>
<gene>
    <name evidence="8" type="primary">fliC</name>
    <name evidence="8" type="ORF">Pro02_57560</name>
</gene>
<dbReference type="Pfam" id="PF00700">
    <property type="entry name" value="Flagellin_C"/>
    <property type="match status" value="1"/>
</dbReference>
<evidence type="ECO:0000256" key="1">
    <source>
        <dbReference type="ARBA" id="ARBA00005709"/>
    </source>
</evidence>
<dbReference type="AlphaFoldDB" id="A0A8J3WFI2"/>
<dbReference type="RefSeq" id="WP_189243446.1">
    <property type="nucleotide sequence ID" value="NZ_BMQP01000039.1"/>
</dbReference>
<protein>
    <recommendedName>
        <fullName evidence="2 4">Flagellin</fullName>
    </recommendedName>
</protein>
<dbReference type="GO" id="GO:0005198">
    <property type="term" value="F:structural molecule activity"/>
    <property type="evidence" value="ECO:0007669"/>
    <property type="project" value="UniProtKB-UniRule"/>
</dbReference>
<evidence type="ECO:0000256" key="4">
    <source>
        <dbReference type="RuleBase" id="RU362073"/>
    </source>
</evidence>
<keyword evidence="4" id="KW-0964">Secreted</keyword>
<evidence type="ECO:0000256" key="2">
    <source>
        <dbReference type="ARBA" id="ARBA00020110"/>
    </source>
</evidence>
<reference evidence="8" key="1">
    <citation type="submission" date="2021-01" db="EMBL/GenBank/DDBJ databases">
        <title>Whole genome shotgun sequence of Planobispora rosea NBRC 15558.</title>
        <authorList>
            <person name="Komaki H."/>
            <person name="Tamura T."/>
        </authorList>
    </citation>
    <scope>NUCLEOTIDE SEQUENCE</scope>
    <source>
        <strain evidence="8">NBRC 15558</strain>
    </source>
</reference>
<dbReference type="Gene3D" id="1.20.1330.10">
    <property type="entry name" value="f41 fragment of flagellin, N-terminal domain"/>
    <property type="match status" value="1"/>
</dbReference>
<evidence type="ECO:0000313" key="9">
    <source>
        <dbReference type="Proteomes" id="UP000655044"/>
    </source>
</evidence>
<keyword evidence="9" id="KW-1185">Reference proteome</keyword>
<dbReference type="EMBL" id="BOOI01000058">
    <property type="protein sequence ID" value="GIH87348.1"/>
    <property type="molecule type" value="Genomic_DNA"/>
</dbReference>
<evidence type="ECO:0000313" key="8">
    <source>
        <dbReference type="EMBL" id="GIH87348.1"/>
    </source>
</evidence>
<evidence type="ECO:0000259" key="7">
    <source>
        <dbReference type="Pfam" id="PF00700"/>
    </source>
</evidence>
<proteinExistence type="inferred from homology"/>
<dbReference type="GO" id="GO:0005576">
    <property type="term" value="C:extracellular region"/>
    <property type="evidence" value="ECO:0007669"/>
    <property type="project" value="UniProtKB-SubCell"/>
</dbReference>
<dbReference type="Proteomes" id="UP000655044">
    <property type="component" value="Unassembled WGS sequence"/>
</dbReference>
<keyword evidence="8" id="KW-0969">Cilium</keyword>
<name>A0A8J3WFI2_PLARO</name>
<comment type="caution">
    <text evidence="8">The sequence shown here is derived from an EMBL/GenBank/DDBJ whole genome shotgun (WGS) entry which is preliminary data.</text>
</comment>
<evidence type="ECO:0000256" key="3">
    <source>
        <dbReference type="ARBA" id="ARBA00023143"/>
    </source>
</evidence>
<organism evidence="8 9">
    <name type="scientific">Planobispora rosea</name>
    <dbReference type="NCBI Taxonomy" id="35762"/>
    <lineage>
        <taxon>Bacteria</taxon>
        <taxon>Bacillati</taxon>
        <taxon>Actinomycetota</taxon>
        <taxon>Actinomycetes</taxon>
        <taxon>Streptosporangiales</taxon>
        <taxon>Streptosporangiaceae</taxon>
        <taxon>Planobispora</taxon>
    </lineage>
</organism>
<accession>A0A8J3WFI2</accession>
<dbReference type="SUPFAM" id="SSF64518">
    <property type="entry name" value="Phase 1 flagellin"/>
    <property type="match status" value="1"/>
</dbReference>
<evidence type="ECO:0000256" key="5">
    <source>
        <dbReference type="SAM" id="MobiDB-lite"/>
    </source>
</evidence>
<comment type="function">
    <text evidence="4">Flagellin is the subunit protein which polymerizes to form the filaments of bacterial flagella.</text>
</comment>
<keyword evidence="3 4" id="KW-0975">Bacterial flagellum</keyword>
<comment type="subcellular location">
    <subcellularLocation>
        <location evidence="4">Secreted</location>
    </subcellularLocation>
    <subcellularLocation>
        <location evidence="4">Bacterial flagellum</location>
    </subcellularLocation>
</comment>
<sequence length="281" mass="28706">MGLRIDQSTGVANAHRRPPAESNPAVPAGTPSGDLHTGRPVNESAEPPSGEHTRAQADQLRTVVRSAQDGISAIQAVDAALAQASSVLHHMRGLAVQAASSGFQDARTQQAADRKFTQLKRELDRISAVASGHGASLGDASSGGLRADGVNAVGRRISDAGGSGAPSLSLGPASLVDATDPENQALNAAAAQAAVTSIDTTLQAVSDTRARLGAAQNRYEHMISSLNAVIGDLSAPGSRIRDTAMARQVATAVRDRIVPQADASVPAQANQAPRSALKFLS</sequence>
<evidence type="ECO:0000259" key="6">
    <source>
        <dbReference type="Pfam" id="PF00669"/>
    </source>
</evidence>
<feature type="region of interest" description="Disordered" evidence="5">
    <location>
        <begin position="1"/>
        <end position="54"/>
    </location>
</feature>
<comment type="similarity">
    <text evidence="1 4">Belongs to the bacterial flagellin family.</text>
</comment>
<keyword evidence="8" id="KW-0966">Cell projection</keyword>
<dbReference type="InterPro" id="IPR042187">
    <property type="entry name" value="Flagellin_C_sub2"/>
</dbReference>
<dbReference type="PANTHER" id="PTHR42792">
    <property type="entry name" value="FLAGELLIN"/>
    <property type="match status" value="1"/>
</dbReference>
<dbReference type="Gene3D" id="6.10.10.10">
    <property type="entry name" value="Flagellar export chaperone, C-terminal domain"/>
    <property type="match status" value="1"/>
</dbReference>
<dbReference type="PANTHER" id="PTHR42792:SF2">
    <property type="entry name" value="FLAGELLIN"/>
    <property type="match status" value="1"/>
</dbReference>
<dbReference type="InterPro" id="IPR001492">
    <property type="entry name" value="Flagellin"/>
</dbReference>
<feature type="compositionally biased region" description="Polar residues" evidence="5">
    <location>
        <begin position="1"/>
        <end position="11"/>
    </location>
</feature>
<dbReference type="Pfam" id="PF00669">
    <property type="entry name" value="Flagellin_N"/>
    <property type="match status" value="1"/>
</dbReference>
<dbReference type="GO" id="GO:0009288">
    <property type="term" value="C:bacterial-type flagellum"/>
    <property type="evidence" value="ECO:0007669"/>
    <property type="project" value="UniProtKB-SubCell"/>
</dbReference>
<feature type="domain" description="Flagellin N-terminal" evidence="6">
    <location>
        <begin position="35"/>
        <end position="137"/>
    </location>
</feature>
<keyword evidence="8" id="KW-0282">Flagellum</keyword>